<sequence length="255" mass="29145">MLSDEDLYVFDTTGFLVVRGAFDADEVRRFRAELDELSATEPYANTERFDDLTAHSPTFGKLALDDRVVGRARDVINQPMRLLEAYALRRQRHSALYLHGGYAELLDMPDRTVGRDLSIMHTYHDGRIYCTYVKALIYLSAIRTQEDGSFCYLHGSHKANFPLLRARARRGERRSLIDEGFPTLADVFVEAGDLLLLNEALMHGTRRKLSDGDRTLLAFSYGPTFLVDWRELDGETADLRGQGYVDHDVEEDFVR</sequence>
<proteinExistence type="predicted"/>
<keyword evidence="1" id="KW-0223">Dioxygenase</keyword>
<dbReference type="SUPFAM" id="SSF51197">
    <property type="entry name" value="Clavaminate synthase-like"/>
    <property type="match status" value="1"/>
</dbReference>
<protein>
    <submittedName>
        <fullName evidence="1">Ectoine hydroxylase-related dioxygenase, phytanoyl-CoA dioxygenase (PhyH) family</fullName>
    </submittedName>
</protein>
<dbReference type="RefSeq" id="WP_253669199.1">
    <property type="nucleotide sequence ID" value="NZ_JAMTCP010000007.1"/>
</dbReference>
<comment type="caution">
    <text evidence="1">The sequence shown here is derived from an EMBL/GenBank/DDBJ whole genome shotgun (WGS) entry which is preliminary data.</text>
</comment>
<name>A0ABT1HRX2_STRSD</name>
<keyword evidence="2" id="KW-1185">Reference proteome</keyword>
<dbReference type="EMBL" id="JAMTCP010000007">
    <property type="protein sequence ID" value="MCP2258270.1"/>
    <property type="molecule type" value="Genomic_DNA"/>
</dbReference>
<dbReference type="Pfam" id="PF05721">
    <property type="entry name" value="PhyH"/>
    <property type="match status" value="1"/>
</dbReference>
<dbReference type="Proteomes" id="UP001205311">
    <property type="component" value="Unassembled WGS sequence"/>
</dbReference>
<dbReference type="InterPro" id="IPR008775">
    <property type="entry name" value="Phytyl_CoA_dOase-like"/>
</dbReference>
<dbReference type="Gene3D" id="2.60.120.620">
    <property type="entry name" value="q2cbj1_9rhob like domain"/>
    <property type="match status" value="1"/>
</dbReference>
<gene>
    <name evidence="1" type="ORF">LX15_001964</name>
</gene>
<evidence type="ECO:0000313" key="2">
    <source>
        <dbReference type="Proteomes" id="UP001205311"/>
    </source>
</evidence>
<reference evidence="1 2" key="1">
    <citation type="submission" date="2022-06" db="EMBL/GenBank/DDBJ databases">
        <title>Genomic Encyclopedia of Archaeal and Bacterial Type Strains, Phase II (KMG-II): from individual species to whole genera.</title>
        <authorList>
            <person name="Goeker M."/>
        </authorList>
    </citation>
    <scope>NUCLEOTIDE SEQUENCE [LARGE SCALE GENOMIC DNA]</scope>
    <source>
        <strain evidence="1 2">DSM 40477</strain>
    </source>
</reference>
<evidence type="ECO:0000313" key="1">
    <source>
        <dbReference type="EMBL" id="MCP2258270.1"/>
    </source>
</evidence>
<dbReference type="GO" id="GO:0051213">
    <property type="term" value="F:dioxygenase activity"/>
    <property type="evidence" value="ECO:0007669"/>
    <property type="project" value="UniProtKB-KW"/>
</dbReference>
<keyword evidence="1" id="KW-0560">Oxidoreductase</keyword>
<accession>A0ABT1HRX2</accession>
<organism evidence="1 2">
    <name type="scientific">Streptoalloteichus tenebrarius (strain ATCC 17920 / DSM 40477 / JCM 4838 / CBS 697.72 / NBRC 16177 / NCIMB 11028 / NRRL B-12390 / A12253. 1 / ISP 5477)</name>
    <name type="common">Streptomyces tenebrarius</name>
    <dbReference type="NCBI Taxonomy" id="1933"/>
    <lineage>
        <taxon>Bacteria</taxon>
        <taxon>Bacillati</taxon>
        <taxon>Actinomycetota</taxon>
        <taxon>Actinomycetes</taxon>
        <taxon>Pseudonocardiales</taxon>
        <taxon>Pseudonocardiaceae</taxon>
        <taxon>Streptoalloteichus</taxon>
    </lineage>
</organism>